<keyword evidence="3" id="KW-0238">DNA-binding</keyword>
<evidence type="ECO:0000256" key="3">
    <source>
        <dbReference type="ARBA" id="ARBA00023125"/>
    </source>
</evidence>
<dbReference type="PANTHER" id="PTHR30126">
    <property type="entry name" value="HTH-TYPE TRANSCRIPTIONAL REGULATOR"/>
    <property type="match status" value="1"/>
</dbReference>
<dbReference type="Pfam" id="PF03466">
    <property type="entry name" value="LysR_substrate"/>
    <property type="match status" value="1"/>
</dbReference>
<dbReference type="EMBL" id="FSRE01000003">
    <property type="protein sequence ID" value="SIO11108.1"/>
    <property type="molecule type" value="Genomic_DNA"/>
</dbReference>
<dbReference type="InterPro" id="IPR000847">
    <property type="entry name" value="LysR_HTH_N"/>
</dbReference>
<dbReference type="PROSITE" id="PS50931">
    <property type="entry name" value="HTH_LYSR"/>
    <property type="match status" value="1"/>
</dbReference>
<proteinExistence type="inferred from homology"/>
<comment type="similarity">
    <text evidence="1">Belongs to the LysR transcriptional regulatory family.</text>
</comment>
<dbReference type="SUPFAM" id="SSF46785">
    <property type="entry name" value="Winged helix' DNA-binding domain"/>
    <property type="match status" value="1"/>
</dbReference>
<keyword evidence="7" id="KW-1185">Reference proteome</keyword>
<dbReference type="STRING" id="364032.SAMN05443662_1500"/>
<reference evidence="7" key="1">
    <citation type="submission" date="2016-11" db="EMBL/GenBank/DDBJ databases">
        <authorList>
            <person name="Varghese N."/>
            <person name="Submissions S."/>
        </authorList>
    </citation>
    <scope>NUCLEOTIDE SEQUENCE [LARGE SCALE GENOMIC DNA]</scope>
    <source>
        <strain evidence="7">DSM 17737</strain>
    </source>
</reference>
<evidence type="ECO:0000256" key="1">
    <source>
        <dbReference type="ARBA" id="ARBA00009437"/>
    </source>
</evidence>
<dbReference type="PANTHER" id="PTHR30126:SF91">
    <property type="entry name" value="LYSR FAMILY TRANSCRIPTIONAL REGULATOR"/>
    <property type="match status" value="1"/>
</dbReference>
<accession>A0A1N6GUB6</accession>
<gene>
    <name evidence="6" type="ORF">SAMN05443662_1500</name>
</gene>
<protein>
    <submittedName>
        <fullName evidence="6">Transcriptional regulator, LysR family</fullName>
    </submittedName>
</protein>
<dbReference type="Gene3D" id="3.40.190.290">
    <property type="match status" value="1"/>
</dbReference>
<dbReference type="AlphaFoldDB" id="A0A1N6GUB6"/>
<evidence type="ECO:0000313" key="7">
    <source>
        <dbReference type="Proteomes" id="UP000198461"/>
    </source>
</evidence>
<dbReference type="Gene3D" id="1.10.10.10">
    <property type="entry name" value="Winged helix-like DNA-binding domain superfamily/Winged helix DNA-binding domain"/>
    <property type="match status" value="1"/>
</dbReference>
<evidence type="ECO:0000259" key="5">
    <source>
        <dbReference type="PROSITE" id="PS50931"/>
    </source>
</evidence>
<evidence type="ECO:0000256" key="2">
    <source>
        <dbReference type="ARBA" id="ARBA00023015"/>
    </source>
</evidence>
<keyword evidence="2" id="KW-0805">Transcription regulation</keyword>
<evidence type="ECO:0000313" key="6">
    <source>
        <dbReference type="EMBL" id="SIO11108.1"/>
    </source>
</evidence>
<dbReference type="RefSeq" id="WP_074201749.1">
    <property type="nucleotide sequence ID" value="NZ_FSRE01000003.1"/>
</dbReference>
<evidence type="ECO:0000256" key="4">
    <source>
        <dbReference type="ARBA" id="ARBA00023163"/>
    </source>
</evidence>
<dbReference type="InterPro" id="IPR036390">
    <property type="entry name" value="WH_DNA-bd_sf"/>
</dbReference>
<keyword evidence="4" id="KW-0804">Transcription</keyword>
<dbReference type="InterPro" id="IPR036388">
    <property type="entry name" value="WH-like_DNA-bd_sf"/>
</dbReference>
<dbReference type="GO" id="GO:0000976">
    <property type="term" value="F:transcription cis-regulatory region binding"/>
    <property type="evidence" value="ECO:0007669"/>
    <property type="project" value="TreeGrafter"/>
</dbReference>
<dbReference type="Proteomes" id="UP000198461">
    <property type="component" value="Unassembled WGS sequence"/>
</dbReference>
<dbReference type="GO" id="GO:0003700">
    <property type="term" value="F:DNA-binding transcription factor activity"/>
    <property type="evidence" value="ECO:0007669"/>
    <property type="project" value="InterPro"/>
</dbReference>
<organism evidence="6 7">
    <name type="scientific">Sulfurivirga caldicuralii</name>
    <dbReference type="NCBI Taxonomy" id="364032"/>
    <lineage>
        <taxon>Bacteria</taxon>
        <taxon>Pseudomonadati</taxon>
        <taxon>Pseudomonadota</taxon>
        <taxon>Gammaproteobacteria</taxon>
        <taxon>Thiotrichales</taxon>
        <taxon>Piscirickettsiaceae</taxon>
        <taxon>Sulfurivirga</taxon>
    </lineage>
</organism>
<feature type="domain" description="HTH lysR-type" evidence="5">
    <location>
        <begin position="4"/>
        <end position="61"/>
    </location>
</feature>
<dbReference type="InterPro" id="IPR005119">
    <property type="entry name" value="LysR_subst-bd"/>
</dbReference>
<dbReference type="Pfam" id="PF00126">
    <property type="entry name" value="HTH_1"/>
    <property type="match status" value="1"/>
</dbReference>
<sequence length="298" mass="32491">MKPLPLDALQVFLSLCEHGSLTAASEHLHKSPSTLHHSIKKLEQHLGTPLIARAGPHLKLTAAGELLRQEGAQLLTGAQQLQRHVQTVASGWERCLRVAVDDIVPIEPVLKLCENYLNIAPDMCELALHREVLNGCWDALVMDRADLVIGAPEPRPELPNTEAMTLGTVKMVFAVVPHHPLARLKRPLTADDIRQHRIVTVADSAQKLPQRSIGLQPGQPVFRVGTLAQKVEAQKLGLGCGWLPYHLIDKAIAAGELVVLPTQEQPPAPSLNAAWLTPLTGKGLHWLVEQLKAGALRL</sequence>
<name>A0A1N6GUB6_9GAMM</name>
<dbReference type="SUPFAM" id="SSF53850">
    <property type="entry name" value="Periplasmic binding protein-like II"/>
    <property type="match status" value="1"/>
</dbReference>
<dbReference type="OrthoDB" id="5293066at2"/>